<dbReference type="InterPro" id="IPR006439">
    <property type="entry name" value="HAD-SF_hydro_IA"/>
</dbReference>
<dbReference type="Gene3D" id="1.10.150.240">
    <property type="entry name" value="Putative phosphatase, domain 2"/>
    <property type="match status" value="1"/>
</dbReference>
<dbReference type="InterPro" id="IPR023198">
    <property type="entry name" value="PGP-like_dom2"/>
</dbReference>
<dbReference type="InterPro" id="IPR023214">
    <property type="entry name" value="HAD_sf"/>
</dbReference>
<dbReference type="NCBIfam" id="TIGR01509">
    <property type="entry name" value="HAD-SF-IA-v3"/>
    <property type="match status" value="1"/>
</dbReference>
<dbReference type="OrthoDB" id="9776368at2"/>
<dbReference type="PANTHER" id="PTHR43434:SF16">
    <property type="entry name" value="BLL8046 PROTEIN"/>
    <property type="match status" value="1"/>
</dbReference>
<dbReference type="GO" id="GO:0008967">
    <property type="term" value="F:phosphoglycolate phosphatase activity"/>
    <property type="evidence" value="ECO:0007669"/>
    <property type="project" value="TreeGrafter"/>
</dbReference>
<dbReference type="SFLD" id="SFLDG01129">
    <property type="entry name" value="C1.5:_HAD__Beta-PGM__Phosphata"/>
    <property type="match status" value="1"/>
</dbReference>
<name>A0A0X8JDG3_ACTRD</name>
<dbReference type="STRING" id="111015.AXF14_03540"/>
<dbReference type="SFLD" id="SFLDS00003">
    <property type="entry name" value="Haloacid_Dehalogenase"/>
    <property type="match status" value="1"/>
</dbReference>
<dbReference type="InterPro" id="IPR050155">
    <property type="entry name" value="HAD-like_hydrolase_sf"/>
</dbReference>
<dbReference type="Gene3D" id="3.40.50.1000">
    <property type="entry name" value="HAD superfamily/HAD-like"/>
    <property type="match status" value="1"/>
</dbReference>
<reference evidence="2" key="1">
    <citation type="submission" date="2016-02" db="EMBL/GenBank/DDBJ databases">
        <authorList>
            <person name="Holder M.E."/>
            <person name="Ajami N.J."/>
            <person name="Petrosino J.F."/>
        </authorList>
    </citation>
    <scope>NUCLEOTIDE SEQUENCE [LARGE SCALE GENOMIC DNA]</scope>
    <source>
        <strain evidence="2">CCUG 36733</strain>
    </source>
</reference>
<dbReference type="PRINTS" id="PR00413">
    <property type="entry name" value="HADHALOGNASE"/>
</dbReference>
<protein>
    <submittedName>
        <fullName evidence="1">HAD family hydrolase</fullName>
    </submittedName>
</protein>
<dbReference type="GO" id="GO:0005829">
    <property type="term" value="C:cytosol"/>
    <property type="evidence" value="ECO:0007669"/>
    <property type="project" value="TreeGrafter"/>
</dbReference>
<dbReference type="SFLD" id="SFLDG01135">
    <property type="entry name" value="C1.5.6:_HAD__Beta-PGM__Phospha"/>
    <property type="match status" value="1"/>
</dbReference>
<keyword evidence="2" id="KW-1185">Reference proteome</keyword>
<gene>
    <name evidence="1" type="ORF">AXF14_03540</name>
</gene>
<dbReference type="Proteomes" id="UP000065220">
    <property type="component" value="Chromosome"/>
</dbReference>
<dbReference type="GO" id="GO:0006281">
    <property type="term" value="P:DNA repair"/>
    <property type="evidence" value="ECO:0007669"/>
    <property type="project" value="TreeGrafter"/>
</dbReference>
<dbReference type="NCBIfam" id="TIGR01549">
    <property type="entry name" value="HAD-SF-IA-v1"/>
    <property type="match status" value="1"/>
</dbReference>
<dbReference type="KEGG" id="ard:AXF14_03540"/>
<sequence>MTRDTVLLDVDGTLIDSTYHCAIAWAKAFETCGMQPPLWRIHRAIGMGGDQLVEHVTDERVEDEHGDALREAWEDAYRPMLEEVRAFDGVRELVDLLHERGMRVALATSSNSEFADRALETIGMRADDFDSLTTSSDADASKPEPDILASALEKAGGTGALLVGDSTWDIEAARRLGAPCVAVRTGGFGVDELTEAGAVLVVDAVGDLLDADWDELLHTDPH</sequence>
<organism evidence="1 2">
    <name type="scientific">Actinomyces radicidentis</name>
    <dbReference type="NCBI Taxonomy" id="111015"/>
    <lineage>
        <taxon>Bacteria</taxon>
        <taxon>Bacillati</taxon>
        <taxon>Actinomycetota</taxon>
        <taxon>Actinomycetes</taxon>
        <taxon>Actinomycetales</taxon>
        <taxon>Actinomycetaceae</taxon>
        <taxon>Actinomyces</taxon>
    </lineage>
</organism>
<dbReference type="AlphaFoldDB" id="A0A0X8JDG3"/>
<keyword evidence="1" id="KW-0378">Hydrolase</keyword>
<proteinExistence type="predicted"/>
<dbReference type="InterPro" id="IPR036412">
    <property type="entry name" value="HAD-like_sf"/>
</dbReference>
<dbReference type="Pfam" id="PF00702">
    <property type="entry name" value="Hydrolase"/>
    <property type="match status" value="1"/>
</dbReference>
<dbReference type="RefSeq" id="WP_067940896.1">
    <property type="nucleotide sequence ID" value="NZ_CP014228.1"/>
</dbReference>
<dbReference type="EMBL" id="CP014228">
    <property type="protein sequence ID" value="AMD86842.1"/>
    <property type="molecule type" value="Genomic_DNA"/>
</dbReference>
<dbReference type="PANTHER" id="PTHR43434">
    <property type="entry name" value="PHOSPHOGLYCOLATE PHOSPHATASE"/>
    <property type="match status" value="1"/>
</dbReference>
<dbReference type="SUPFAM" id="SSF56784">
    <property type="entry name" value="HAD-like"/>
    <property type="match status" value="1"/>
</dbReference>
<accession>A0A0X8JDG3</accession>
<evidence type="ECO:0000313" key="1">
    <source>
        <dbReference type="EMBL" id="AMD86842.1"/>
    </source>
</evidence>
<evidence type="ECO:0000313" key="2">
    <source>
        <dbReference type="Proteomes" id="UP000065220"/>
    </source>
</evidence>